<dbReference type="RefSeq" id="WP_179155438.1">
    <property type="nucleotide sequence ID" value="NZ_BOOF01000010.1"/>
</dbReference>
<proteinExistence type="predicted"/>
<organism evidence="2 3">
    <name type="scientific">Microbispora siamensis</name>
    <dbReference type="NCBI Taxonomy" id="564413"/>
    <lineage>
        <taxon>Bacteria</taxon>
        <taxon>Bacillati</taxon>
        <taxon>Actinomycetota</taxon>
        <taxon>Actinomycetes</taxon>
        <taxon>Streptosporangiales</taxon>
        <taxon>Streptosporangiaceae</taxon>
        <taxon>Microbispora</taxon>
    </lineage>
</organism>
<name>A0ABQ4GJM2_9ACTN</name>
<evidence type="ECO:0000256" key="1">
    <source>
        <dbReference type="SAM" id="Phobius"/>
    </source>
</evidence>
<keyword evidence="1" id="KW-1133">Transmembrane helix</keyword>
<sequence>MSDPQIDPAGNTQAFRAFAQQQDAQASQEQPSRLPIWIAVGAALVVILAVVAYLLVR</sequence>
<keyword evidence="1" id="KW-0812">Transmembrane</keyword>
<dbReference type="Proteomes" id="UP000660454">
    <property type="component" value="Unassembled WGS sequence"/>
</dbReference>
<keyword evidence="3" id="KW-1185">Reference proteome</keyword>
<accession>A0ABQ4GJM2</accession>
<feature type="transmembrane region" description="Helical" evidence="1">
    <location>
        <begin position="36"/>
        <end position="56"/>
    </location>
</feature>
<evidence type="ECO:0000313" key="2">
    <source>
        <dbReference type="EMBL" id="GIH61599.1"/>
    </source>
</evidence>
<reference evidence="2 3" key="1">
    <citation type="submission" date="2021-01" db="EMBL/GenBank/DDBJ databases">
        <title>Whole genome shotgun sequence of Microbispora siamensis NBRC 104113.</title>
        <authorList>
            <person name="Komaki H."/>
            <person name="Tamura T."/>
        </authorList>
    </citation>
    <scope>NUCLEOTIDE SEQUENCE [LARGE SCALE GENOMIC DNA]</scope>
    <source>
        <strain evidence="2 3">NBRC 104113</strain>
    </source>
</reference>
<gene>
    <name evidence="2" type="ORF">Msi02_24160</name>
</gene>
<protein>
    <submittedName>
        <fullName evidence="2">Uncharacterized protein</fullName>
    </submittedName>
</protein>
<comment type="caution">
    <text evidence="2">The sequence shown here is derived from an EMBL/GenBank/DDBJ whole genome shotgun (WGS) entry which is preliminary data.</text>
</comment>
<keyword evidence="1" id="KW-0472">Membrane</keyword>
<dbReference type="EMBL" id="BOOF01000010">
    <property type="protein sequence ID" value="GIH61599.1"/>
    <property type="molecule type" value="Genomic_DNA"/>
</dbReference>
<evidence type="ECO:0000313" key="3">
    <source>
        <dbReference type="Proteomes" id="UP000660454"/>
    </source>
</evidence>